<dbReference type="Proteomes" id="UP000295511">
    <property type="component" value="Unassembled WGS sequence"/>
</dbReference>
<protein>
    <submittedName>
        <fullName evidence="1">Uncharacterized protein</fullName>
    </submittedName>
</protein>
<evidence type="ECO:0000313" key="2">
    <source>
        <dbReference type="Proteomes" id="UP000295511"/>
    </source>
</evidence>
<dbReference type="AlphaFoldDB" id="A0A4R5KD59"/>
<dbReference type="RefSeq" id="WP_133205394.1">
    <property type="nucleotide sequence ID" value="NZ_SMRU01000020.1"/>
</dbReference>
<evidence type="ECO:0000313" key="1">
    <source>
        <dbReference type="EMBL" id="TDF93143.1"/>
    </source>
</evidence>
<dbReference type="OrthoDB" id="3827359at2"/>
<organism evidence="1 2">
    <name type="scientific">Arthrobacter terricola</name>
    <dbReference type="NCBI Taxonomy" id="2547396"/>
    <lineage>
        <taxon>Bacteria</taxon>
        <taxon>Bacillati</taxon>
        <taxon>Actinomycetota</taxon>
        <taxon>Actinomycetes</taxon>
        <taxon>Micrococcales</taxon>
        <taxon>Micrococcaceae</taxon>
        <taxon>Arthrobacter</taxon>
    </lineage>
</organism>
<accession>A0A4R5KD59</accession>
<gene>
    <name evidence="1" type="ORF">E1809_16850</name>
</gene>
<name>A0A4R5KD59_9MICC</name>
<sequence length="190" mass="20381">MRWDALFEDMEAQLAAEHLLGLESEVSERARVEVAGIEVSDRLRGALGQALDVVLRSGTVVSGGVSHVGSEWLVLNECSHQWLVPLAAVMTYRGLGRQARAAQSTVSRRLGIASALRVLARDRAELAVHLLAANPGEAAIFGVIDRVGKDHFDLAVLMPGEVRRSGNVVSVVTVPFGSLAALRSLRGREL</sequence>
<comment type="caution">
    <text evidence="1">The sequence shown here is derived from an EMBL/GenBank/DDBJ whole genome shotgun (WGS) entry which is preliminary data.</text>
</comment>
<keyword evidence="2" id="KW-1185">Reference proteome</keyword>
<dbReference type="EMBL" id="SMRU01000020">
    <property type="protein sequence ID" value="TDF93143.1"/>
    <property type="molecule type" value="Genomic_DNA"/>
</dbReference>
<proteinExistence type="predicted"/>
<reference evidence="1 2" key="1">
    <citation type="submission" date="2019-03" db="EMBL/GenBank/DDBJ databases">
        <title>Whole genome sequence of Arthrobacter sp JH1-1.</title>
        <authorList>
            <person name="Trinh H.N."/>
        </authorList>
    </citation>
    <scope>NUCLEOTIDE SEQUENCE [LARGE SCALE GENOMIC DNA]</scope>
    <source>
        <strain evidence="1 2">JH1-1</strain>
    </source>
</reference>